<keyword evidence="2" id="KW-0245">EGF-like domain</keyword>
<keyword evidence="4" id="KW-0732">Signal</keyword>
<dbReference type="PROSITE" id="PS00232">
    <property type="entry name" value="CADHERIN_1"/>
    <property type="match status" value="1"/>
</dbReference>
<evidence type="ECO:0000256" key="5">
    <source>
        <dbReference type="ARBA" id="ARBA00022737"/>
    </source>
</evidence>
<proteinExistence type="predicted"/>
<evidence type="ECO:0000256" key="2">
    <source>
        <dbReference type="ARBA" id="ARBA00022536"/>
    </source>
</evidence>
<dbReference type="GO" id="GO:0016477">
    <property type="term" value="P:cell migration"/>
    <property type="evidence" value="ECO:0007669"/>
    <property type="project" value="TreeGrafter"/>
</dbReference>
<dbReference type="SUPFAM" id="SSF49313">
    <property type="entry name" value="Cadherin-like"/>
    <property type="match status" value="2"/>
</dbReference>
<dbReference type="GO" id="GO:0007156">
    <property type="term" value="P:homophilic cell adhesion via plasma membrane adhesion molecules"/>
    <property type="evidence" value="ECO:0007669"/>
    <property type="project" value="InterPro"/>
</dbReference>
<evidence type="ECO:0000259" key="11">
    <source>
        <dbReference type="PROSITE" id="PS50268"/>
    </source>
</evidence>
<keyword evidence="8" id="KW-0472">Membrane</keyword>
<evidence type="ECO:0000256" key="4">
    <source>
        <dbReference type="ARBA" id="ARBA00022729"/>
    </source>
</evidence>
<dbReference type="KEGG" id="bgt:106067623"/>
<evidence type="ECO:0000256" key="6">
    <source>
        <dbReference type="ARBA" id="ARBA00022837"/>
    </source>
</evidence>
<dbReference type="InterPro" id="IPR002126">
    <property type="entry name" value="Cadherin-like_dom"/>
</dbReference>
<evidence type="ECO:0000256" key="8">
    <source>
        <dbReference type="ARBA" id="ARBA00023136"/>
    </source>
</evidence>
<dbReference type="FunFam" id="2.60.40.60:FF:000013">
    <property type="entry name" value="Cadherin EGF LAG seven-pass G-type receptor"/>
    <property type="match status" value="1"/>
</dbReference>
<keyword evidence="6 10" id="KW-0106">Calcium</keyword>
<evidence type="ECO:0000256" key="9">
    <source>
        <dbReference type="ARBA" id="ARBA00023157"/>
    </source>
</evidence>
<name>A0A2C9L126_BIOGL</name>
<dbReference type="PANTHER" id="PTHR24027">
    <property type="entry name" value="CADHERIN-23"/>
    <property type="match status" value="1"/>
</dbReference>
<dbReference type="InterPro" id="IPR039808">
    <property type="entry name" value="Cadherin"/>
</dbReference>
<dbReference type="STRING" id="6526.A0A2C9L126"/>
<sequence length="200" mass="21649">INSQIKYQLSPASTGVFNIDSDTGIIRLVADLDRESNPSYNLTIIAYNPIAPELTSEATIMVTVLDVNDNPPEFERSSYYTTIPESAKVGTIIVGVKATSLDVGINADITYSILAGNEQGKFAIDSNKGVLTVAEPLDHELSREYFITVIATDRGTPPLTNTAIVVINITDINDNAPRFSQDAYSVHVLENVAPGTEIFK</sequence>
<dbReference type="SMART" id="SM00112">
    <property type="entry name" value="CA"/>
    <property type="match status" value="2"/>
</dbReference>
<keyword evidence="5" id="KW-0677">Repeat</keyword>
<gene>
    <name evidence="12" type="primary">106067623</name>
</gene>
<comment type="subcellular location">
    <subcellularLocation>
        <location evidence="1">Membrane</location>
    </subcellularLocation>
</comment>
<dbReference type="InterPro" id="IPR020894">
    <property type="entry name" value="Cadherin_CS"/>
</dbReference>
<evidence type="ECO:0000313" key="13">
    <source>
        <dbReference type="Proteomes" id="UP000076420"/>
    </source>
</evidence>
<dbReference type="Gene3D" id="2.60.40.60">
    <property type="entry name" value="Cadherins"/>
    <property type="match status" value="3"/>
</dbReference>
<keyword evidence="9" id="KW-1015">Disulfide bond</keyword>
<dbReference type="GO" id="GO:0008013">
    <property type="term" value="F:beta-catenin binding"/>
    <property type="evidence" value="ECO:0007669"/>
    <property type="project" value="TreeGrafter"/>
</dbReference>
<feature type="domain" description="Cadherin" evidence="11">
    <location>
        <begin position="2"/>
        <end position="74"/>
    </location>
</feature>
<dbReference type="EnsemblMetazoa" id="BGLB025786-RA">
    <property type="protein sequence ID" value="BGLB025786-PA"/>
    <property type="gene ID" value="BGLB025786"/>
</dbReference>
<evidence type="ECO:0000256" key="10">
    <source>
        <dbReference type="PROSITE-ProRule" id="PRU00043"/>
    </source>
</evidence>
<dbReference type="PANTHER" id="PTHR24027:SF438">
    <property type="entry name" value="CADHERIN 23"/>
    <property type="match status" value="1"/>
</dbReference>
<dbReference type="AlphaFoldDB" id="A0A2C9L126"/>
<protein>
    <recommendedName>
        <fullName evidence="11">Cadherin domain-containing protein</fullName>
    </recommendedName>
</protein>
<keyword evidence="7" id="KW-1133">Transmembrane helix</keyword>
<dbReference type="Pfam" id="PF00028">
    <property type="entry name" value="Cadherin"/>
    <property type="match status" value="2"/>
</dbReference>
<dbReference type="GO" id="GO:0016342">
    <property type="term" value="C:catenin complex"/>
    <property type="evidence" value="ECO:0007669"/>
    <property type="project" value="TreeGrafter"/>
</dbReference>
<dbReference type="CDD" id="cd11304">
    <property type="entry name" value="Cadherin_repeat"/>
    <property type="match status" value="2"/>
</dbReference>
<dbReference type="InterPro" id="IPR015919">
    <property type="entry name" value="Cadherin-like_sf"/>
</dbReference>
<dbReference type="GO" id="GO:0045296">
    <property type="term" value="F:cadherin binding"/>
    <property type="evidence" value="ECO:0007669"/>
    <property type="project" value="TreeGrafter"/>
</dbReference>
<dbReference type="Proteomes" id="UP000076420">
    <property type="component" value="Unassembled WGS sequence"/>
</dbReference>
<accession>A0A2C9L126</accession>
<reference evidence="12" key="1">
    <citation type="submission" date="2020-05" db="UniProtKB">
        <authorList>
            <consortium name="EnsemblMetazoa"/>
        </authorList>
    </citation>
    <scope>IDENTIFICATION</scope>
    <source>
        <strain evidence="12">BB02</strain>
    </source>
</reference>
<dbReference type="VEuPathDB" id="VectorBase:BGLB025786"/>
<dbReference type="GO" id="GO:0005509">
    <property type="term" value="F:calcium ion binding"/>
    <property type="evidence" value="ECO:0007669"/>
    <property type="project" value="UniProtKB-UniRule"/>
</dbReference>
<dbReference type="PROSITE" id="PS50268">
    <property type="entry name" value="CADHERIN_2"/>
    <property type="match status" value="2"/>
</dbReference>
<organism evidence="12 13">
    <name type="scientific">Biomphalaria glabrata</name>
    <name type="common">Bloodfluke planorb</name>
    <name type="synonym">Freshwater snail</name>
    <dbReference type="NCBI Taxonomy" id="6526"/>
    <lineage>
        <taxon>Eukaryota</taxon>
        <taxon>Metazoa</taxon>
        <taxon>Spiralia</taxon>
        <taxon>Lophotrochozoa</taxon>
        <taxon>Mollusca</taxon>
        <taxon>Gastropoda</taxon>
        <taxon>Heterobranchia</taxon>
        <taxon>Euthyneura</taxon>
        <taxon>Panpulmonata</taxon>
        <taxon>Hygrophila</taxon>
        <taxon>Lymnaeoidea</taxon>
        <taxon>Planorbidae</taxon>
        <taxon>Biomphalaria</taxon>
    </lineage>
</organism>
<evidence type="ECO:0000256" key="1">
    <source>
        <dbReference type="ARBA" id="ARBA00004370"/>
    </source>
</evidence>
<keyword evidence="3" id="KW-0812">Transmembrane</keyword>
<evidence type="ECO:0000256" key="7">
    <source>
        <dbReference type="ARBA" id="ARBA00022989"/>
    </source>
</evidence>
<dbReference type="PRINTS" id="PR00205">
    <property type="entry name" value="CADHERIN"/>
</dbReference>
<evidence type="ECO:0000256" key="3">
    <source>
        <dbReference type="ARBA" id="ARBA00022692"/>
    </source>
</evidence>
<evidence type="ECO:0000313" key="12">
    <source>
        <dbReference type="EnsemblMetazoa" id="BGLB025786-PA"/>
    </source>
</evidence>
<feature type="domain" description="Cadherin" evidence="11">
    <location>
        <begin position="75"/>
        <end position="179"/>
    </location>
</feature>